<dbReference type="GO" id="GO:0003700">
    <property type="term" value="F:DNA-binding transcription factor activity"/>
    <property type="evidence" value="ECO:0007669"/>
    <property type="project" value="InterPro"/>
</dbReference>
<keyword evidence="1" id="KW-0805">Transcription regulation</keyword>
<name>A0A1X6Z8V1_9RHOB</name>
<gene>
    <name evidence="5" type="primary">adaA</name>
    <name evidence="5" type="ORF">PSM7751_02015</name>
</gene>
<dbReference type="InterPro" id="IPR009057">
    <property type="entry name" value="Homeodomain-like_sf"/>
</dbReference>
<evidence type="ECO:0000256" key="2">
    <source>
        <dbReference type="ARBA" id="ARBA00023125"/>
    </source>
</evidence>
<dbReference type="PANTHER" id="PTHR43280">
    <property type="entry name" value="ARAC-FAMILY TRANSCRIPTIONAL REGULATOR"/>
    <property type="match status" value="1"/>
</dbReference>
<dbReference type="InterPro" id="IPR018060">
    <property type="entry name" value="HTH_AraC"/>
</dbReference>
<dbReference type="SMART" id="SM00342">
    <property type="entry name" value="HTH_ARAC"/>
    <property type="match status" value="1"/>
</dbReference>
<evidence type="ECO:0000256" key="1">
    <source>
        <dbReference type="ARBA" id="ARBA00023015"/>
    </source>
</evidence>
<dbReference type="Gene3D" id="1.10.10.60">
    <property type="entry name" value="Homeodomain-like"/>
    <property type="match status" value="1"/>
</dbReference>
<keyword evidence="6" id="KW-1185">Reference proteome</keyword>
<keyword evidence="5" id="KW-0489">Methyltransferase</keyword>
<dbReference type="GO" id="GO:0032259">
    <property type="term" value="P:methylation"/>
    <property type="evidence" value="ECO:0007669"/>
    <property type="project" value="UniProtKB-KW"/>
</dbReference>
<dbReference type="AlphaFoldDB" id="A0A1X6Z8V1"/>
<dbReference type="SUPFAM" id="SSF46689">
    <property type="entry name" value="Homeodomain-like"/>
    <property type="match status" value="1"/>
</dbReference>
<dbReference type="Proteomes" id="UP000193963">
    <property type="component" value="Unassembled WGS sequence"/>
</dbReference>
<dbReference type="GO" id="GO:0043565">
    <property type="term" value="F:sequence-specific DNA binding"/>
    <property type="evidence" value="ECO:0007669"/>
    <property type="project" value="InterPro"/>
</dbReference>
<keyword evidence="2" id="KW-0238">DNA-binding</keyword>
<dbReference type="EC" id="2.1.1.-" evidence="5"/>
<reference evidence="5 6" key="1">
    <citation type="submission" date="2017-03" db="EMBL/GenBank/DDBJ databases">
        <authorList>
            <person name="Afonso C.L."/>
            <person name="Miller P.J."/>
            <person name="Scott M.A."/>
            <person name="Spackman E."/>
            <person name="Goraichik I."/>
            <person name="Dimitrov K.M."/>
            <person name="Suarez D.L."/>
            <person name="Swayne D.E."/>
        </authorList>
    </citation>
    <scope>NUCLEOTIDE SEQUENCE [LARGE SCALE GENOMIC DNA]</scope>
    <source>
        <strain evidence="5 6">CECT 7751</strain>
    </source>
</reference>
<keyword evidence="5" id="KW-0808">Transferase</keyword>
<dbReference type="RefSeq" id="WP_085888018.1">
    <property type="nucleotide sequence ID" value="NZ_FWFN01000004.1"/>
</dbReference>
<evidence type="ECO:0000256" key="3">
    <source>
        <dbReference type="ARBA" id="ARBA00023163"/>
    </source>
</evidence>
<evidence type="ECO:0000313" key="5">
    <source>
        <dbReference type="EMBL" id="SLN44207.1"/>
    </source>
</evidence>
<feature type="domain" description="HTH araC/xylS-type" evidence="4">
    <location>
        <begin position="165"/>
        <end position="263"/>
    </location>
</feature>
<accession>A0A1X6Z8V1</accession>
<sequence length="264" mass="28751">MADYTPPTVRSQTLSQLSGHEDWRLTLPHARSTHLFLYLSKGQGRTIVLGRRRGLTMNTVLFVPAGTLMMLDIGKQSYGQVVQIPADAGLVLPGDPVQLRVRESMAQAELIAIIDAMQREQATHRPYGAEALQAHAGLLSVWLRRLLASEPAPVGAGKAADRLAAAFCALVERDFRSSQSMADFAATLGVTPTHLTRTLRQTAGITAAEILTGRTLHEARGMLQDGSLPIGLISEMLGFSSAAYFTRFIQKHTGKTPTALRRRR</sequence>
<dbReference type="Pfam" id="PF12833">
    <property type="entry name" value="HTH_18"/>
    <property type="match status" value="1"/>
</dbReference>
<dbReference type="OrthoDB" id="9814125at2"/>
<proteinExistence type="predicted"/>
<dbReference type="EMBL" id="FWFN01000004">
    <property type="protein sequence ID" value="SLN44207.1"/>
    <property type="molecule type" value="Genomic_DNA"/>
</dbReference>
<protein>
    <submittedName>
        <fullName evidence="5">Bifunctional transcriptional activator/DNA repair enzyme AdaA</fullName>
        <ecNumber evidence="5">2.1.1.-</ecNumber>
    </submittedName>
</protein>
<evidence type="ECO:0000259" key="4">
    <source>
        <dbReference type="PROSITE" id="PS01124"/>
    </source>
</evidence>
<evidence type="ECO:0000313" key="6">
    <source>
        <dbReference type="Proteomes" id="UP000193963"/>
    </source>
</evidence>
<dbReference type="GO" id="GO:0008168">
    <property type="term" value="F:methyltransferase activity"/>
    <property type="evidence" value="ECO:0007669"/>
    <property type="project" value="UniProtKB-KW"/>
</dbReference>
<dbReference type="PANTHER" id="PTHR43280:SF32">
    <property type="entry name" value="TRANSCRIPTIONAL REGULATORY PROTEIN"/>
    <property type="match status" value="1"/>
</dbReference>
<dbReference type="PROSITE" id="PS01124">
    <property type="entry name" value="HTH_ARAC_FAMILY_2"/>
    <property type="match status" value="1"/>
</dbReference>
<keyword evidence="3" id="KW-0804">Transcription</keyword>
<organism evidence="5 6">
    <name type="scientific">Pseudooceanicola marinus</name>
    <dbReference type="NCBI Taxonomy" id="396013"/>
    <lineage>
        <taxon>Bacteria</taxon>
        <taxon>Pseudomonadati</taxon>
        <taxon>Pseudomonadota</taxon>
        <taxon>Alphaproteobacteria</taxon>
        <taxon>Rhodobacterales</taxon>
        <taxon>Paracoccaceae</taxon>
        <taxon>Pseudooceanicola</taxon>
    </lineage>
</organism>